<dbReference type="InterPro" id="IPR022460">
    <property type="entry name" value="Flavoprotein_PP4765"/>
</dbReference>
<dbReference type="InterPro" id="IPR055178">
    <property type="entry name" value="RsdA/BaiN/AoA(So)-like_dom"/>
</dbReference>
<feature type="domain" description="RsdA/BaiN/AoA(So)-like insert" evidence="6">
    <location>
        <begin position="198"/>
        <end position="351"/>
    </location>
</feature>
<dbReference type="SUPFAM" id="SSF51905">
    <property type="entry name" value="FAD/NAD(P)-binding domain"/>
    <property type="match status" value="1"/>
</dbReference>
<dbReference type="PRINTS" id="PR00419">
    <property type="entry name" value="ADXRDTASE"/>
</dbReference>
<gene>
    <name evidence="7" type="ORF">GM173_08760</name>
</gene>
<dbReference type="Gene3D" id="3.50.50.60">
    <property type="entry name" value="FAD/NAD(P)-binding domain"/>
    <property type="match status" value="1"/>
</dbReference>
<dbReference type="SUPFAM" id="SSF160996">
    <property type="entry name" value="HI0933 insert domain-like"/>
    <property type="match status" value="1"/>
</dbReference>
<dbReference type="Pfam" id="PF03486">
    <property type="entry name" value="HI0933_like"/>
    <property type="match status" value="1"/>
</dbReference>
<reference evidence="7 8" key="1">
    <citation type="submission" date="2019-11" db="EMBL/GenBank/DDBJ databases">
        <title>Novel Deefgea species.</title>
        <authorList>
            <person name="Han J.-H."/>
        </authorList>
    </citation>
    <scope>NUCLEOTIDE SEQUENCE [LARGE SCALE GENOMIC DNA]</scope>
    <source>
        <strain evidence="7 8">LMG 24817</strain>
    </source>
</reference>
<dbReference type="InterPro" id="IPR057661">
    <property type="entry name" value="RsdA/BaiN/AoA(So)_Rossmann"/>
</dbReference>
<evidence type="ECO:0000256" key="1">
    <source>
        <dbReference type="ARBA" id="ARBA00001974"/>
    </source>
</evidence>
<dbReference type="InterPro" id="IPR023166">
    <property type="entry name" value="BaiN-like_dom_sf"/>
</dbReference>
<dbReference type="EMBL" id="WOFE01000003">
    <property type="protein sequence ID" value="MBM5571669.1"/>
    <property type="molecule type" value="Genomic_DNA"/>
</dbReference>
<keyword evidence="2" id="KW-0285">Flavoprotein</keyword>
<dbReference type="Gene3D" id="1.10.8.260">
    <property type="entry name" value="HI0933 insert domain-like"/>
    <property type="match status" value="1"/>
</dbReference>
<dbReference type="PANTHER" id="PTHR42887:SF1">
    <property type="entry name" value="BLR3961 PROTEIN"/>
    <property type="match status" value="1"/>
</dbReference>
<proteinExistence type="predicted"/>
<evidence type="ECO:0000313" key="7">
    <source>
        <dbReference type="EMBL" id="MBM5571669.1"/>
    </source>
</evidence>
<dbReference type="PANTHER" id="PTHR42887">
    <property type="entry name" value="OS12G0638800 PROTEIN"/>
    <property type="match status" value="1"/>
</dbReference>
<feature type="region of interest" description="Disordered" evidence="4">
    <location>
        <begin position="422"/>
        <end position="477"/>
    </location>
</feature>
<dbReference type="Gene3D" id="2.40.30.10">
    <property type="entry name" value="Translation factors"/>
    <property type="match status" value="1"/>
</dbReference>
<protein>
    <submittedName>
        <fullName evidence="7">TIGR03862 family flavoprotein</fullName>
    </submittedName>
</protein>
<dbReference type="InterPro" id="IPR036188">
    <property type="entry name" value="FAD/NAD-bd_sf"/>
</dbReference>
<dbReference type="InterPro" id="IPR004792">
    <property type="entry name" value="BaiN-like"/>
</dbReference>
<organism evidence="7 8">
    <name type="scientific">Deefgea chitinilytica</name>
    <dbReference type="NCBI Taxonomy" id="570276"/>
    <lineage>
        <taxon>Bacteria</taxon>
        <taxon>Pseudomonadati</taxon>
        <taxon>Pseudomonadota</taxon>
        <taxon>Betaproteobacteria</taxon>
        <taxon>Neisseriales</taxon>
        <taxon>Chitinibacteraceae</taxon>
        <taxon>Deefgea</taxon>
    </lineage>
</organism>
<evidence type="ECO:0000256" key="3">
    <source>
        <dbReference type="ARBA" id="ARBA00022827"/>
    </source>
</evidence>
<dbReference type="Proteomes" id="UP001195660">
    <property type="component" value="Unassembled WGS sequence"/>
</dbReference>
<evidence type="ECO:0000259" key="5">
    <source>
        <dbReference type="Pfam" id="PF03486"/>
    </source>
</evidence>
<evidence type="ECO:0000259" key="6">
    <source>
        <dbReference type="Pfam" id="PF22780"/>
    </source>
</evidence>
<comment type="caution">
    <text evidence="7">The sequence shown here is derived from an EMBL/GenBank/DDBJ whole genome shotgun (WGS) entry which is preliminary data.</text>
</comment>
<evidence type="ECO:0000256" key="2">
    <source>
        <dbReference type="ARBA" id="ARBA00022630"/>
    </source>
</evidence>
<feature type="compositionally biased region" description="Basic and acidic residues" evidence="4">
    <location>
        <begin position="422"/>
        <end position="433"/>
    </location>
</feature>
<sequence>MPSKKPPQNKTVAIIGGGPAGLMAAEVIATAGFAVDVFDAMPSVGRKFLLAGVGGMNITHSEDSTAFLGRYGQASADLAPMIAQFGANELIAWVHGLGIDTFIGSSGRVFPIEMKAAPLLRAWLARLKASGVKFHVRHRWLGWGANKSLRFSSSEGEISRTFDAVILALGGASWAKLGSDGAWVPLLAEQGVKVEPLKPSNCGFDVAWSAHLADKFAGAPVKTVAAAARPHDAKKTGEFVLTQSGVEGSLVYALSSQLRDDIAENGTATLWLDLVPQKSLARITEELSQPRGADSMANHLRRKLGIEGVKAGLLREIVSKDDFTQPAKLAAAIKSLPITLIAPRPIDEAISSAGGVTFTGLDTNLMLSQVPGVFCAGEMLDWEAPTGGYLLTACFSSGRAAGLGVVNWLNSAHKPLAKKRTKAELSAETEKSARKVAKSKTAEGDVVAAKSKRSKAKAESADPVEVAIKPKRARKSS</sequence>
<dbReference type="NCBIfam" id="TIGR03862">
    <property type="entry name" value="flavo_PP4765"/>
    <property type="match status" value="1"/>
</dbReference>
<dbReference type="Pfam" id="PF22780">
    <property type="entry name" value="HI0933_like_1st"/>
    <property type="match status" value="1"/>
</dbReference>
<name>A0ABS2CBZ2_9NEIS</name>
<evidence type="ECO:0000313" key="8">
    <source>
        <dbReference type="Proteomes" id="UP001195660"/>
    </source>
</evidence>
<accession>A0ABS2CBZ2</accession>
<evidence type="ECO:0000256" key="4">
    <source>
        <dbReference type="SAM" id="MobiDB-lite"/>
    </source>
</evidence>
<dbReference type="NCBIfam" id="TIGR00275">
    <property type="entry name" value="aminoacetone oxidase family FAD-binding enzyme"/>
    <property type="match status" value="1"/>
</dbReference>
<dbReference type="RefSeq" id="WP_203571003.1">
    <property type="nucleotide sequence ID" value="NZ_WOFE01000003.1"/>
</dbReference>
<keyword evidence="8" id="KW-1185">Reference proteome</keyword>
<comment type="cofactor">
    <cofactor evidence="1">
        <name>FAD</name>
        <dbReference type="ChEBI" id="CHEBI:57692"/>
    </cofactor>
</comment>
<feature type="domain" description="RsdA/BaiN/AoA(So)-like Rossmann fold-like" evidence="5">
    <location>
        <begin position="11"/>
        <end position="402"/>
    </location>
</feature>
<keyword evidence="3" id="KW-0274">FAD</keyword>